<dbReference type="GO" id="GO:0032216">
    <property type="term" value="F:glucosaminyl-phosphatidylinositol O-acyltransferase activity"/>
    <property type="evidence" value="ECO:0007669"/>
    <property type="project" value="TreeGrafter"/>
</dbReference>
<keyword evidence="3 5" id="KW-1133">Transmembrane helix</keyword>
<feature type="transmembrane region" description="Helical" evidence="5">
    <location>
        <begin position="266"/>
        <end position="285"/>
    </location>
</feature>
<comment type="pathway">
    <text evidence="5">Glycolipid biosynthesis; glycosylphosphatidylinositol-anchor biosynthesis.</text>
</comment>
<protein>
    <recommendedName>
        <fullName evidence="5">Phosphatidylinositol-glycan biosynthesis class W protein</fullName>
        <ecNumber evidence="5">2.3.-.-</ecNumber>
    </recommendedName>
</protein>
<evidence type="ECO:0000256" key="1">
    <source>
        <dbReference type="ARBA" id="ARBA00004141"/>
    </source>
</evidence>
<comment type="function">
    <text evidence="5">A acetyltransferase, which acetylates the inositol ring of phosphatidylinositol during biosynthesis of GPI-anchor.</text>
</comment>
<feature type="transmembrane region" description="Helical" evidence="5">
    <location>
        <begin position="309"/>
        <end position="328"/>
    </location>
</feature>
<dbReference type="PANTHER" id="PTHR20661">
    <property type="entry name" value="PHOSPHATIDYLINOSITOL-GLYCAN BIOSYNTHESIS CLASS W PROTEIN"/>
    <property type="match status" value="1"/>
</dbReference>
<dbReference type="EMBL" id="JAKKPZ010000067">
    <property type="protein sequence ID" value="KAI1704484.1"/>
    <property type="molecule type" value="Genomic_DNA"/>
</dbReference>
<comment type="caution">
    <text evidence="6">The sequence shown here is derived from an EMBL/GenBank/DDBJ whole genome shotgun (WGS) entry which is preliminary data.</text>
</comment>
<feature type="transmembrane region" description="Helical" evidence="5">
    <location>
        <begin position="46"/>
        <end position="62"/>
    </location>
</feature>
<dbReference type="Proteomes" id="UP001201812">
    <property type="component" value="Unassembled WGS sequence"/>
</dbReference>
<evidence type="ECO:0000256" key="5">
    <source>
        <dbReference type="RuleBase" id="RU280819"/>
    </source>
</evidence>
<evidence type="ECO:0000256" key="4">
    <source>
        <dbReference type="ARBA" id="ARBA00023136"/>
    </source>
</evidence>
<accession>A0AAD4R1X0</accession>
<feature type="transmembrane region" description="Helical" evidence="5">
    <location>
        <begin position="135"/>
        <end position="156"/>
    </location>
</feature>
<comment type="similarity">
    <text evidence="5">Belongs to the PIGW family.</text>
</comment>
<feature type="transmembrane region" description="Helical" evidence="5">
    <location>
        <begin position="242"/>
        <end position="259"/>
    </location>
</feature>
<keyword evidence="2 5" id="KW-0812">Transmembrane</keyword>
<evidence type="ECO:0000313" key="7">
    <source>
        <dbReference type="Proteomes" id="UP001201812"/>
    </source>
</evidence>
<dbReference type="GO" id="GO:0072659">
    <property type="term" value="P:protein localization to plasma membrane"/>
    <property type="evidence" value="ECO:0007669"/>
    <property type="project" value="TreeGrafter"/>
</dbReference>
<reference evidence="6" key="1">
    <citation type="submission" date="2022-01" db="EMBL/GenBank/DDBJ databases">
        <title>Genome Sequence Resource for Two Populations of Ditylenchus destructor, the Migratory Endoparasitic Phytonematode.</title>
        <authorList>
            <person name="Zhang H."/>
            <person name="Lin R."/>
            <person name="Xie B."/>
        </authorList>
    </citation>
    <scope>NUCLEOTIDE SEQUENCE</scope>
    <source>
        <strain evidence="6">BazhouSP</strain>
    </source>
</reference>
<gene>
    <name evidence="6" type="ORF">DdX_14248</name>
</gene>
<dbReference type="EC" id="2.3.-.-" evidence="5"/>
<keyword evidence="4 5" id="KW-0472">Membrane</keyword>
<dbReference type="AlphaFoldDB" id="A0AAD4R1X0"/>
<keyword evidence="5" id="KW-0808">Transferase</keyword>
<comment type="subcellular location">
    <subcellularLocation>
        <location evidence="5">Endoplasmic reticulum membrane</location>
        <topology evidence="5">Multi-pass membrane protein</topology>
    </subcellularLocation>
    <subcellularLocation>
        <location evidence="1">Membrane</location>
        <topology evidence="1">Multi-pass membrane protein</topology>
    </subcellularLocation>
</comment>
<feature type="transmembrane region" description="Helical" evidence="5">
    <location>
        <begin position="211"/>
        <end position="230"/>
    </location>
</feature>
<dbReference type="Pfam" id="PF06423">
    <property type="entry name" value="GWT1"/>
    <property type="match status" value="1"/>
</dbReference>
<feature type="transmembrane region" description="Helical" evidence="5">
    <location>
        <begin position="422"/>
        <end position="439"/>
    </location>
</feature>
<dbReference type="InterPro" id="IPR009447">
    <property type="entry name" value="PIGW/GWT1"/>
</dbReference>
<keyword evidence="5" id="KW-0256">Endoplasmic reticulum</keyword>
<dbReference type="PANTHER" id="PTHR20661:SF0">
    <property type="entry name" value="PHOSPHATIDYLINOSITOL-GLYCAN BIOSYNTHESIS CLASS W PROTEIN"/>
    <property type="match status" value="1"/>
</dbReference>
<evidence type="ECO:0000256" key="3">
    <source>
        <dbReference type="ARBA" id="ARBA00022989"/>
    </source>
</evidence>
<keyword evidence="5" id="KW-0012">Acyltransferase</keyword>
<evidence type="ECO:0000313" key="6">
    <source>
        <dbReference type="EMBL" id="KAI1704484.1"/>
    </source>
</evidence>
<dbReference type="GO" id="GO:0006506">
    <property type="term" value="P:GPI anchor biosynthetic process"/>
    <property type="evidence" value="ECO:0007669"/>
    <property type="project" value="UniProtKB-KW"/>
</dbReference>
<feature type="transmembrane region" description="Helical" evidence="5">
    <location>
        <begin position="451"/>
        <end position="472"/>
    </location>
</feature>
<feature type="transmembrane region" description="Helical" evidence="5">
    <location>
        <begin position="340"/>
        <end position="361"/>
    </location>
</feature>
<feature type="transmembrane region" description="Helical" evidence="5">
    <location>
        <begin position="168"/>
        <end position="190"/>
    </location>
</feature>
<keyword evidence="7" id="KW-1185">Reference proteome</keyword>
<name>A0AAD4R1X0_9BILA</name>
<organism evidence="6 7">
    <name type="scientific">Ditylenchus destructor</name>
    <dbReference type="NCBI Taxonomy" id="166010"/>
    <lineage>
        <taxon>Eukaryota</taxon>
        <taxon>Metazoa</taxon>
        <taxon>Ecdysozoa</taxon>
        <taxon>Nematoda</taxon>
        <taxon>Chromadorea</taxon>
        <taxon>Rhabditida</taxon>
        <taxon>Tylenchina</taxon>
        <taxon>Tylenchomorpha</taxon>
        <taxon>Sphaerularioidea</taxon>
        <taxon>Anguinidae</taxon>
        <taxon>Anguininae</taxon>
        <taxon>Ditylenchus</taxon>
    </lineage>
</organism>
<keyword evidence="5" id="KW-0337">GPI-anchor biosynthesis</keyword>
<dbReference type="GO" id="GO:0005789">
    <property type="term" value="C:endoplasmic reticulum membrane"/>
    <property type="evidence" value="ECO:0007669"/>
    <property type="project" value="UniProtKB-SubCell"/>
</dbReference>
<evidence type="ECO:0000256" key="2">
    <source>
        <dbReference type="ARBA" id="ARBA00022692"/>
    </source>
</evidence>
<feature type="transmembrane region" description="Helical" evidence="5">
    <location>
        <begin position="16"/>
        <end position="34"/>
    </location>
</feature>
<proteinExistence type="inferred from homology"/>
<feature type="transmembrane region" description="Helical" evidence="5">
    <location>
        <begin position="68"/>
        <end position="87"/>
    </location>
</feature>
<sequence length="488" mass="55578">MFDSILLIIESRQLEVFSIYVAAGLSILLRNVVYQAAWSDLSTRRRVLIFEFMCLVLPMVLVETILSAHTFITVAILIILNCAYFIVRYRTIIEGNNRNHILLGKTNDDLCSGFSFTQFFSDVPPKEAFENSIKWFRTMVLISTGVAILAVDFPVFPPHFGKSTTYGHSLMDTGTAAFVFLNALSDFGAVSKRGSDKITRISYIYVGRVKIPSIFLLLLCGLARCFYVAHFTAHKNFTEYGVYWNFYITLFFLRVFVMMTGYPRCILVGIIIGIGYELALLFYGLEEWILRDDKTSPRVGIIDENREGIFSMFGYIFLYSLSLVYAKFISSVLLRKKNSLIYGIFVGFTFSWCCLALQLYLENYYSIASSRRVANLTYVLSMLWLFTVSLPGLQSFNLLVAAPVSPSRFTQMSLLEAISRNALTYFIVANIFTALVNLMELPKTNYLSSAISEALLIVLYSLMTSLVVYYVNVRRNNSIPSRWNIKDL</sequence>
<feature type="transmembrane region" description="Helical" evidence="5">
    <location>
        <begin position="381"/>
        <end position="401"/>
    </location>
</feature>